<reference evidence="2 3" key="1">
    <citation type="journal article" date="2012" name="J. Virol.">
        <title>Complete Genome Sequences of 138 Mycobacteriophages.</title>
        <authorList>
            <consortium name="the Science Education Alliance Phage Hunters Advancing Genomics and Evolutionary Science Program"/>
            <consortium name="the KwaZulu-Natal Research Institute for Tuberculosis and HIV Mycobacterial Genetics Course Students"/>
            <consortium name="the Phage Hunters Integrating Research and Education Program"/>
            <person name="Hatfull G.F."/>
        </authorList>
    </citation>
    <scope>NUCLEOTIDE SEQUENCE [LARGE SCALE GENOMIC DNA]</scope>
</reference>
<protein>
    <recommendedName>
        <fullName evidence="1">DUF7423 domain-containing protein</fullName>
    </recommendedName>
</protein>
<dbReference type="GeneID" id="18989857"/>
<dbReference type="KEGG" id="vg:18989857"/>
<dbReference type="Pfam" id="PF24198">
    <property type="entry name" value="DUF7423"/>
    <property type="match status" value="1"/>
</dbReference>
<name>G8I9I1_9CAUD</name>
<keyword evidence="3" id="KW-1185">Reference proteome</keyword>
<sequence>MAGYCGAVTHNLPAVPAQTFGPGGTPLSEAPTAALAFALGYVVTQRVDPNHFGPFVALCQELMRRPAGSGDGVIEYSEWTVLLRALPAPMSSSLSLLYQMQRGQQWAQTGRKPK</sequence>
<accession>G8I9I1</accession>
<evidence type="ECO:0000313" key="2">
    <source>
        <dbReference type="EMBL" id="AER49375.1"/>
    </source>
</evidence>
<evidence type="ECO:0000259" key="1">
    <source>
        <dbReference type="Pfam" id="PF24198"/>
    </source>
</evidence>
<dbReference type="Proteomes" id="UP000005653">
    <property type="component" value="Segment"/>
</dbReference>
<evidence type="ECO:0000313" key="3">
    <source>
        <dbReference type="Proteomes" id="UP000005653"/>
    </source>
</evidence>
<dbReference type="RefSeq" id="YP_009018475.1">
    <property type="nucleotide sequence ID" value="NC_023741.1"/>
</dbReference>
<dbReference type="InterPro" id="IPR055846">
    <property type="entry name" value="DUF7423"/>
</dbReference>
<dbReference type="EMBL" id="JN699011">
    <property type="protein sequence ID" value="AER49375.1"/>
    <property type="molecule type" value="Genomic_DNA"/>
</dbReference>
<proteinExistence type="predicted"/>
<organism evidence="2 3">
    <name type="scientific">Mycobacterium phage Stinger</name>
    <dbReference type="NCBI Taxonomy" id="1089137"/>
    <lineage>
        <taxon>Viruses</taxon>
        <taxon>Duplodnaviria</taxon>
        <taxon>Heunggongvirae</taxon>
        <taxon>Uroviricota</taxon>
        <taxon>Caudoviricetes</taxon>
        <taxon>Bclasvirinae</taxon>
        <taxon>Coopervirus</taxon>
        <taxon>Coopervirus stinger</taxon>
    </lineage>
</organism>
<feature type="domain" description="DUF7423" evidence="1">
    <location>
        <begin position="25"/>
        <end position="111"/>
    </location>
</feature>
<dbReference type="OrthoDB" id="17667at10239"/>
<gene>
    <name evidence="2" type="primary">60</name>
    <name evidence="2" type="ORF">STINGER_60</name>
</gene>